<gene>
    <name evidence="1" type="ORF">KKR91_03645</name>
</gene>
<evidence type="ECO:0008006" key="3">
    <source>
        <dbReference type="Google" id="ProtNLM"/>
    </source>
</evidence>
<dbReference type="RefSeq" id="WP_210229963.1">
    <property type="nucleotide sequence ID" value="NZ_CP076022.1"/>
</dbReference>
<reference evidence="1 2" key="1">
    <citation type="submission" date="2021-05" db="EMBL/GenBank/DDBJ databases">
        <title>Novel species in genus Arthrobacter.</title>
        <authorList>
            <person name="Zhang G."/>
        </authorList>
    </citation>
    <scope>NUCLEOTIDE SEQUENCE [LARGE SCALE GENOMIC DNA]</scope>
    <source>
        <strain evidence="2">zg-ZUI227</strain>
    </source>
</reference>
<dbReference type="EMBL" id="CP076022">
    <property type="protein sequence ID" value="QWC10730.1"/>
    <property type="molecule type" value="Genomic_DNA"/>
</dbReference>
<evidence type="ECO:0000313" key="1">
    <source>
        <dbReference type="EMBL" id="QWC10730.1"/>
    </source>
</evidence>
<proteinExistence type="predicted"/>
<protein>
    <recommendedName>
        <fullName evidence="3">AIPR protein</fullName>
    </recommendedName>
</protein>
<name>A0A975R0A3_9MICC</name>
<dbReference type="Proteomes" id="UP000676885">
    <property type="component" value="Chromosome"/>
</dbReference>
<dbReference type="AlphaFoldDB" id="A0A975R0A3"/>
<sequence>MPIETLSADTSTIIKFEDAYEQSYQGILRVIGLAKISSLIATIDSIDLEANPRSSRVGPITAAIRESIESTPEVLPFKTKGVLLGASKFERLQRHRYRLSFQDVGVEGILDGGHNMLAFGLHILDQAGVLKRSNKPKNWTDFKAIWHANRSSVETLRKSSEEDKATWDAVVPVEVLLPNDPDSPEEVAKFNNSLLDICAARNNNAQLRSETKSNQSGHYEYLKSQLPDSLNSSIEWKTNDGGKIKVADVVALAWIPLSLVSPMPNADDGRVVEPPVPQNIYRSKGDCIVRFERLMSSPAVSENNGTDYKAKLVSKEVKSALGLVPAVLDVYDLISENYAKAYNTNDGIFGRIKAVQSVNKGDNLKTKFMGRDLDTRIPDGFLIPVVYGLRSLMERTDDGQIKWKVDPREFVKQNLPAIMATFKTVITLSSWDPQKVGKEPGAYIQAENAFEMALLRSSSKA</sequence>
<evidence type="ECO:0000313" key="2">
    <source>
        <dbReference type="Proteomes" id="UP000676885"/>
    </source>
</evidence>
<organism evidence="1 2">
    <name type="scientific">Arthrobacter jiangjiafuii</name>
    <dbReference type="NCBI Taxonomy" id="2817475"/>
    <lineage>
        <taxon>Bacteria</taxon>
        <taxon>Bacillati</taxon>
        <taxon>Actinomycetota</taxon>
        <taxon>Actinomycetes</taxon>
        <taxon>Micrococcales</taxon>
        <taxon>Micrococcaceae</taxon>
        <taxon>Arthrobacter</taxon>
    </lineage>
</organism>
<accession>A0A975R0A3</accession>
<keyword evidence="2" id="KW-1185">Reference proteome</keyword>
<dbReference type="KEGG" id="ajg:KKR91_03645"/>